<keyword evidence="2" id="KW-0732">Signal</keyword>
<dbReference type="RefSeq" id="WP_386098883.1">
    <property type="nucleotide sequence ID" value="NZ_JBHUOZ010000003.1"/>
</dbReference>
<feature type="compositionally biased region" description="Polar residues" evidence="1">
    <location>
        <begin position="315"/>
        <end position="328"/>
    </location>
</feature>
<feature type="compositionally biased region" description="Polar residues" evidence="1">
    <location>
        <begin position="295"/>
        <end position="307"/>
    </location>
</feature>
<dbReference type="Proteomes" id="UP001597511">
    <property type="component" value="Unassembled WGS sequence"/>
</dbReference>
<organism evidence="3 4">
    <name type="scientific">Terrimonas rubra</name>
    <dbReference type="NCBI Taxonomy" id="1035890"/>
    <lineage>
        <taxon>Bacteria</taxon>
        <taxon>Pseudomonadati</taxon>
        <taxon>Bacteroidota</taxon>
        <taxon>Chitinophagia</taxon>
        <taxon>Chitinophagales</taxon>
        <taxon>Chitinophagaceae</taxon>
        <taxon>Terrimonas</taxon>
    </lineage>
</organism>
<evidence type="ECO:0000256" key="1">
    <source>
        <dbReference type="SAM" id="MobiDB-lite"/>
    </source>
</evidence>
<dbReference type="EMBL" id="JBHUOZ010000003">
    <property type="protein sequence ID" value="MFD2920471.1"/>
    <property type="molecule type" value="Genomic_DNA"/>
</dbReference>
<dbReference type="SUPFAM" id="SSF49478">
    <property type="entry name" value="Cna protein B-type domain"/>
    <property type="match status" value="1"/>
</dbReference>
<evidence type="ECO:0000313" key="4">
    <source>
        <dbReference type="Proteomes" id="UP001597511"/>
    </source>
</evidence>
<feature type="region of interest" description="Disordered" evidence="1">
    <location>
        <begin position="444"/>
        <end position="469"/>
    </location>
</feature>
<gene>
    <name evidence="3" type="ORF">ACFS6H_12160</name>
</gene>
<sequence>MKTRILLATMLFSAQVSLAQENKVLLSVAAGATHHLNTGKSSPVGNGWNVQADAFVPFYQKKWNNGFPGNGFSLGGNIGGNYTGIKSVTPDNNAVADRYQVYSTTHTVSANTGGSASSAFSGQAGVQALLTWNRFSVSPVIGVGYTYLTIPAFTQTGSYTANGQTQQKDLVKRDKQNYSLLTFNPQLRISYGLGANLSLFAGGTLVAGPQIEMVTNNWVPQGGFNDKNIYEPQQMLNGSWSATNHREQYKTMQINLGLTMAIGKKRIGKGLGSGGGASSSSYAKNISAGPGEGAAQNSPVTDFNTTRSNRDNRFTDNTSNDSIPFSGPQQEIVNNRIARDSGNSMPTRLSMTPTTARQTQGNNFGEKVNQRQTPNTAFGQPVAFVSGQPISGIVVKGGKNTGGNMINATTNEAGEITFAAEETGEYTLKFAVPENEGPNEKGVEVLKSNKTGDPGAAANKREKRNYTGGRKNEAATVTIMMTPGTPIGGIVVKGGKNPGGNAINLVTDEKGTITFTIQEAGEYKLQLTAPGTSGKSISEKGVPANKPTKSK</sequence>
<evidence type="ECO:0000313" key="3">
    <source>
        <dbReference type="EMBL" id="MFD2920471.1"/>
    </source>
</evidence>
<feature type="region of interest" description="Disordered" evidence="1">
    <location>
        <begin position="340"/>
        <end position="361"/>
    </location>
</feature>
<comment type="caution">
    <text evidence="3">The sequence shown here is derived from an EMBL/GenBank/DDBJ whole genome shotgun (WGS) entry which is preliminary data.</text>
</comment>
<keyword evidence="4" id="KW-1185">Reference proteome</keyword>
<name>A0ABW6A6E3_9BACT</name>
<proteinExistence type="predicted"/>
<protein>
    <recommendedName>
        <fullName evidence="5">Carboxypeptidase regulatory-like domain-containing protein</fullName>
    </recommendedName>
</protein>
<feature type="region of interest" description="Disordered" evidence="1">
    <location>
        <begin position="529"/>
        <end position="551"/>
    </location>
</feature>
<feature type="chain" id="PRO_5047070274" description="Carboxypeptidase regulatory-like domain-containing protein" evidence="2">
    <location>
        <begin position="20"/>
        <end position="551"/>
    </location>
</feature>
<evidence type="ECO:0000256" key="2">
    <source>
        <dbReference type="SAM" id="SignalP"/>
    </source>
</evidence>
<reference evidence="4" key="1">
    <citation type="journal article" date="2019" name="Int. J. Syst. Evol. Microbiol.">
        <title>The Global Catalogue of Microorganisms (GCM) 10K type strain sequencing project: providing services to taxonomists for standard genome sequencing and annotation.</title>
        <authorList>
            <consortium name="The Broad Institute Genomics Platform"/>
            <consortium name="The Broad Institute Genome Sequencing Center for Infectious Disease"/>
            <person name="Wu L."/>
            <person name="Ma J."/>
        </authorList>
    </citation>
    <scope>NUCLEOTIDE SEQUENCE [LARGE SCALE GENOMIC DNA]</scope>
    <source>
        <strain evidence="4">KCTC 23299</strain>
    </source>
</reference>
<feature type="compositionally biased region" description="Polar residues" evidence="1">
    <location>
        <begin position="341"/>
        <end position="361"/>
    </location>
</feature>
<evidence type="ECO:0008006" key="5">
    <source>
        <dbReference type="Google" id="ProtNLM"/>
    </source>
</evidence>
<accession>A0ABW6A6E3</accession>
<feature type="region of interest" description="Disordered" evidence="1">
    <location>
        <begin position="271"/>
        <end position="328"/>
    </location>
</feature>
<feature type="signal peptide" evidence="2">
    <location>
        <begin position="1"/>
        <end position="19"/>
    </location>
</feature>